<name>A0A1D3DAF7_9EIME</name>
<feature type="region of interest" description="Disordered" evidence="1">
    <location>
        <begin position="433"/>
        <end position="464"/>
    </location>
</feature>
<dbReference type="AlphaFoldDB" id="A0A1D3DAF7"/>
<dbReference type="InParanoid" id="A0A1D3DAF7"/>
<evidence type="ECO:0000256" key="1">
    <source>
        <dbReference type="SAM" id="MobiDB-lite"/>
    </source>
</evidence>
<dbReference type="VEuPathDB" id="ToxoDB:cyc_08745"/>
<sequence>MLCAALVQSPQSLQNLLQRGPEELFAFASQWEEAAEALVRLHAWGVSAGVQAEACATGKEAAAAARGEEAEQQQEELRGFLLYVCREVLPACDLRQQLLLLQHAVKLVEGSGSRIQPQQEQQEQKLDLGMFVDALLLAVAQSMQQLQPRDRGSSSSLCSLVMLSDSLCSTPLLRQLHRPAIATWLVTALSEQLVLHIQGVQQQQHDVEMRLALQQEVMFAVSRAGAASQALDEHIAAAHEAEGAPASATEGPAAEGATAQQQAPLCCSSKSLKMLGETVVMLQATGEAVLAATAGALSQQHGEQAATVLMKRHVESLVLAAAALARCIQRPGINVLQAHWNLYALLGRLYESAAEFISRCNGRTAAATPAGLLTAEQAAAAAAEVARAVTSSVSADQLLEGIHRGLRGCRLHSESLEVLGAAAHLLRKIQHLSSPASAPSGAAESEERKSTSLRQRISEWLRSG</sequence>
<reference evidence="2 3" key="1">
    <citation type="journal article" date="2016" name="BMC Genomics">
        <title>Comparative genomics reveals Cyclospora cayetanensis possesses coccidia-like metabolism and invasion components but unique surface antigens.</title>
        <authorList>
            <person name="Liu S."/>
            <person name="Wang L."/>
            <person name="Zheng H."/>
            <person name="Xu Z."/>
            <person name="Roellig D.M."/>
            <person name="Li N."/>
            <person name="Frace M.A."/>
            <person name="Tang K."/>
            <person name="Arrowood M.J."/>
            <person name="Moss D.M."/>
            <person name="Zhang L."/>
            <person name="Feng Y."/>
            <person name="Xiao L."/>
        </authorList>
    </citation>
    <scope>NUCLEOTIDE SEQUENCE [LARGE SCALE GENOMIC DNA]</scope>
    <source>
        <strain evidence="2 3">CHN_HEN01</strain>
    </source>
</reference>
<dbReference type="EMBL" id="JROU02000077">
    <property type="protein sequence ID" value="OEH80437.1"/>
    <property type="molecule type" value="Genomic_DNA"/>
</dbReference>
<organism evidence="2 3">
    <name type="scientific">Cyclospora cayetanensis</name>
    <dbReference type="NCBI Taxonomy" id="88456"/>
    <lineage>
        <taxon>Eukaryota</taxon>
        <taxon>Sar</taxon>
        <taxon>Alveolata</taxon>
        <taxon>Apicomplexa</taxon>
        <taxon>Conoidasida</taxon>
        <taxon>Coccidia</taxon>
        <taxon>Eucoccidiorida</taxon>
        <taxon>Eimeriorina</taxon>
        <taxon>Eimeriidae</taxon>
        <taxon>Cyclospora</taxon>
    </lineage>
</organism>
<feature type="compositionally biased region" description="Low complexity" evidence="1">
    <location>
        <begin position="433"/>
        <end position="443"/>
    </location>
</feature>
<proteinExistence type="predicted"/>
<dbReference type="Proteomes" id="UP000095192">
    <property type="component" value="Unassembled WGS sequence"/>
</dbReference>
<keyword evidence="3" id="KW-1185">Reference proteome</keyword>
<protein>
    <submittedName>
        <fullName evidence="2">Uncharacterized protein</fullName>
    </submittedName>
</protein>
<gene>
    <name evidence="2" type="ORF">cyc_08745</name>
</gene>
<comment type="caution">
    <text evidence="2">The sequence shown here is derived from an EMBL/GenBank/DDBJ whole genome shotgun (WGS) entry which is preliminary data.</text>
</comment>
<accession>A0A1D3DAF7</accession>
<dbReference type="VEuPathDB" id="ToxoDB:LOC34624380"/>
<evidence type="ECO:0000313" key="2">
    <source>
        <dbReference type="EMBL" id="OEH80437.1"/>
    </source>
</evidence>
<evidence type="ECO:0000313" key="3">
    <source>
        <dbReference type="Proteomes" id="UP000095192"/>
    </source>
</evidence>